<feature type="transmembrane region" description="Helical" evidence="10">
    <location>
        <begin position="12"/>
        <end position="29"/>
    </location>
</feature>
<dbReference type="PIRSF" id="PIRSF002450">
    <property type="entry name" value="K+_transpter_TRK"/>
    <property type="match status" value="1"/>
</dbReference>
<dbReference type="GO" id="GO:1990573">
    <property type="term" value="P:potassium ion import across plasma membrane"/>
    <property type="evidence" value="ECO:0007669"/>
    <property type="project" value="TreeGrafter"/>
</dbReference>
<feature type="transmembrane region" description="Helical" evidence="10">
    <location>
        <begin position="65"/>
        <end position="90"/>
    </location>
</feature>
<evidence type="ECO:0000256" key="5">
    <source>
        <dbReference type="ARBA" id="ARBA00022692"/>
    </source>
</evidence>
<evidence type="ECO:0000256" key="8">
    <source>
        <dbReference type="ARBA" id="ARBA00023065"/>
    </source>
</evidence>
<reference evidence="13" key="1">
    <citation type="submission" date="2016-02" db="EMBL/GenBank/DDBJ databases">
        <title>Draft genome sequence of Microdochium bolleyi, a fungal endophyte of beachgrass.</title>
        <authorList>
            <consortium name="DOE Joint Genome Institute"/>
            <person name="David A.S."/>
            <person name="May G."/>
            <person name="Haridas S."/>
            <person name="Lim J."/>
            <person name="Wang M."/>
            <person name="Labutti K."/>
            <person name="Lipzen A."/>
            <person name="Barry K."/>
            <person name="Grigoriev I.V."/>
        </authorList>
    </citation>
    <scope>NUCLEOTIDE SEQUENCE [LARGE SCALE GENOMIC DNA]</scope>
    <source>
        <strain evidence="13">J235TASD1</strain>
    </source>
</reference>
<evidence type="ECO:0000256" key="1">
    <source>
        <dbReference type="ARBA" id="ARBA00004141"/>
    </source>
</evidence>
<dbReference type="NCBIfam" id="TIGR00934">
    <property type="entry name" value="2a38euk"/>
    <property type="match status" value="1"/>
</dbReference>
<feature type="transmembrane region" description="Helical" evidence="10">
    <location>
        <begin position="443"/>
        <end position="465"/>
    </location>
</feature>
<feature type="compositionally biased region" description="Basic and acidic residues" evidence="11">
    <location>
        <begin position="181"/>
        <end position="200"/>
    </location>
</feature>
<evidence type="ECO:0000313" key="13">
    <source>
        <dbReference type="Proteomes" id="UP000070501"/>
    </source>
</evidence>
<dbReference type="GO" id="GO:0140107">
    <property type="term" value="F:high-affinity potassium ion transmembrane transporter activity"/>
    <property type="evidence" value="ECO:0007669"/>
    <property type="project" value="TreeGrafter"/>
</dbReference>
<keyword evidence="5 10" id="KW-0812">Transmembrane</keyword>
<keyword evidence="8 10" id="KW-0406">Ion transport</keyword>
<evidence type="ECO:0000256" key="6">
    <source>
        <dbReference type="ARBA" id="ARBA00022958"/>
    </source>
</evidence>
<evidence type="ECO:0000256" key="4">
    <source>
        <dbReference type="ARBA" id="ARBA00022538"/>
    </source>
</evidence>
<feature type="transmembrane region" description="Helical" evidence="10">
    <location>
        <begin position="505"/>
        <end position="525"/>
    </location>
</feature>
<evidence type="ECO:0000313" key="12">
    <source>
        <dbReference type="EMBL" id="KXJ86489.1"/>
    </source>
</evidence>
<feature type="transmembrane region" description="Helical" evidence="10">
    <location>
        <begin position="617"/>
        <end position="639"/>
    </location>
</feature>
<dbReference type="EMBL" id="KQ964267">
    <property type="protein sequence ID" value="KXJ86489.1"/>
    <property type="molecule type" value="Genomic_DNA"/>
</dbReference>
<dbReference type="Proteomes" id="UP000070501">
    <property type="component" value="Unassembled WGS sequence"/>
</dbReference>
<feature type="transmembrane region" description="Helical" evidence="10">
    <location>
        <begin position="312"/>
        <end position="331"/>
    </location>
</feature>
<feature type="transmembrane region" description="Helical" evidence="10">
    <location>
        <begin position="563"/>
        <end position="580"/>
    </location>
</feature>
<keyword evidence="13" id="KW-1185">Reference proteome</keyword>
<keyword evidence="4 10" id="KW-0633">Potassium transport</keyword>
<dbReference type="OrthoDB" id="9999863at2759"/>
<dbReference type="InterPro" id="IPR003445">
    <property type="entry name" value="Cat_transpt"/>
</dbReference>
<organism evidence="12 13">
    <name type="scientific">Microdochium bolleyi</name>
    <dbReference type="NCBI Taxonomy" id="196109"/>
    <lineage>
        <taxon>Eukaryota</taxon>
        <taxon>Fungi</taxon>
        <taxon>Dikarya</taxon>
        <taxon>Ascomycota</taxon>
        <taxon>Pezizomycotina</taxon>
        <taxon>Sordariomycetes</taxon>
        <taxon>Xylariomycetidae</taxon>
        <taxon>Xylariales</taxon>
        <taxon>Microdochiaceae</taxon>
        <taxon>Microdochium</taxon>
    </lineage>
</organism>
<evidence type="ECO:0000256" key="2">
    <source>
        <dbReference type="ARBA" id="ARBA00009137"/>
    </source>
</evidence>
<accession>A0A136IP59</accession>
<feature type="compositionally biased region" description="Basic and acidic residues" evidence="11">
    <location>
        <begin position="164"/>
        <end position="174"/>
    </location>
</feature>
<evidence type="ECO:0000256" key="10">
    <source>
        <dbReference type="PIRNR" id="PIRNR002450"/>
    </source>
</evidence>
<dbReference type="InterPro" id="IPR051143">
    <property type="entry name" value="TrkH_K-transport"/>
</dbReference>
<dbReference type="GO" id="GO:0005886">
    <property type="term" value="C:plasma membrane"/>
    <property type="evidence" value="ECO:0007669"/>
    <property type="project" value="InterPro"/>
</dbReference>
<keyword evidence="9 10" id="KW-0472">Membrane</keyword>
<proteinExistence type="inferred from homology"/>
<dbReference type="STRING" id="196109.A0A136IP59"/>
<comment type="subcellular location">
    <subcellularLocation>
        <location evidence="1">Membrane</location>
        <topology evidence="1">Multi-pass membrane protein</topology>
    </subcellularLocation>
</comment>
<sequence>MWRKHLNFINVHYAWIIFCGLLGLVVLAPEGNMAAVDAYFFGASASTESGLNTVDLKDLRTYQQIYLYIIPIITNLGVVNIMVVVMRILWFKKRFRTVSPSLVRTAPKGVVFALRRDGDDVEAAQSRALHASATETKKTTLMPPITTANGSEPNRPTTANSQKEGQKLEGKDDLALYVPPPRERDEGQPFEQKDPSQARNEEDDEDNIKPIANGDRLFSTLTYRTRPQQQGEDFSTARSIENVAGSMFVLGRADTAPRLSGVSQHPRPNDLPGLSKQVTIGRNSQFYDLSEEDEEKLGGIEYLALKMLLKIVIGYYVGLHVLGMLSLLPWIHMSPGKYQEYLASCGLDRAWWAIYSTQTMINNLGFTLTPDSMISFRDATWPMLIMTFLAFAGNTLYPVLLRFFIWVIYTMTPSRSPHKATLRFLLDHPRRCYTLLFPSRPTWILFGIIAALNILDVILIIVLDLNNPTINVLPMGPRILAALFQAASARHTGTSTMNLAEINPAVQFSLVVMMYIATLPIAISIRSSNTYEEKSLGIYESDNEPLDESRASSYIMMHVRNQLSFDLWYIFLGTFCICVAEADRIADVAEPAFSVFSVFFEVVSAYGNVGLSLGHPTVATSLCGLFGIFGKLVICAMMVRGRHRCLPYNLDRAIMLPGDAAPSDGDALERPLSRATSASRASWQRRGVSPRQISAKAKPA</sequence>
<feature type="region of interest" description="Disordered" evidence="11">
    <location>
        <begin position="663"/>
        <end position="700"/>
    </location>
</feature>
<dbReference type="InterPro" id="IPR015958">
    <property type="entry name" value="Trk1_fungi"/>
</dbReference>
<protein>
    <recommendedName>
        <fullName evidence="10">Potassium transport protein</fullName>
    </recommendedName>
</protein>
<dbReference type="InParanoid" id="A0A136IP59"/>
<keyword evidence="3 10" id="KW-0813">Transport</keyword>
<feature type="transmembrane region" description="Helical" evidence="10">
    <location>
        <begin position="381"/>
        <end position="409"/>
    </location>
</feature>
<evidence type="ECO:0000256" key="7">
    <source>
        <dbReference type="ARBA" id="ARBA00022989"/>
    </source>
</evidence>
<dbReference type="AlphaFoldDB" id="A0A136IP59"/>
<keyword evidence="7 10" id="KW-1133">Transmembrane helix</keyword>
<dbReference type="GO" id="GO:0030007">
    <property type="term" value="P:intracellular potassium ion homeostasis"/>
    <property type="evidence" value="ECO:0007669"/>
    <property type="project" value="UniProtKB-UniRule"/>
</dbReference>
<comment type="similarity">
    <text evidence="2 10">Belongs to the TrkH potassium transport family.</text>
</comment>
<gene>
    <name evidence="12" type="ORF">Micbo1qcDRAFT_236839</name>
</gene>
<keyword evidence="6 10" id="KW-0630">Potassium</keyword>
<evidence type="ECO:0000256" key="11">
    <source>
        <dbReference type="SAM" id="MobiDB-lite"/>
    </source>
</evidence>
<dbReference type="PANTHER" id="PTHR31064">
    <property type="entry name" value="POTASSIUM TRANSPORT PROTEIN DDB_G0292412-RELATED"/>
    <property type="match status" value="1"/>
</dbReference>
<feature type="compositionally biased region" description="Polar residues" evidence="11">
    <location>
        <begin position="146"/>
        <end position="163"/>
    </location>
</feature>
<dbReference type="InterPro" id="IPR004773">
    <property type="entry name" value="K/Na_transp_Trk1/HKT1"/>
</dbReference>
<name>A0A136IP59_9PEZI</name>
<dbReference type="Pfam" id="PF02386">
    <property type="entry name" value="TrkH"/>
    <property type="match status" value="1"/>
</dbReference>
<dbReference type="PANTHER" id="PTHR31064:SF5">
    <property type="entry name" value="POTASSIUM ION TRANSPORTER (EUROFUNG)"/>
    <property type="match status" value="1"/>
</dbReference>
<evidence type="ECO:0000256" key="3">
    <source>
        <dbReference type="ARBA" id="ARBA00022448"/>
    </source>
</evidence>
<feature type="region of interest" description="Disordered" evidence="11">
    <location>
        <begin position="128"/>
        <end position="218"/>
    </location>
</feature>
<evidence type="ECO:0000256" key="9">
    <source>
        <dbReference type="ARBA" id="ARBA00023136"/>
    </source>
</evidence>